<dbReference type="Gene3D" id="2.170.16.10">
    <property type="entry name" value="Hedgehog/Intein (Hint) domain"/>
    <property type="match status" value="1"/>
</dbReference>
<evidence type="ECO:0000313" key="2">
    <source>
        <dbReference type="EMBL" id="PHO20809.1"/>
    </source>
</evidence>
<feature type="domain" description="Phage head morphogenesis" evidence="1">
    <location>
        <begin position="156"/>
        <end position="257"/>
    </location>
</feature>
<dbReference type="PROSITE" id="PS50817">
    <property type="entry name" value="INTEIN_N_TER"/>
    <property type="match status" value="1"/>
</dbReference>
<dbReference type="Proteomes" id="UP000226080">
    <property type="component" value="Unassembled WGS sequence"/>
</dbReference>
<name>A0A2G1DQN5_AGGAC</name>
<evidence type="ECO:0000313" key="3">
    <source>
        <dbReference type="Proteomes" id="UP000226080"/>
    </source>
</evidence>
<protein>
    <submittedName>
        <fullName evidence="2">Head protein</fullName>
    </submittedName>
</protein>
<organism evidence="2 3">
    <name type="scientific">Aggregatibacter actinomycetemcomitans</name>
    <name type="common">Actinobacillus actinomycetemcomitans</name>
    <name type="synonym">Haemophilus actinomycetemcomitans</name>
    <dbReference type="NCBI Taxonomy" id="714"/>
    <lineage>
        <taxon>Bacteria</taxon>
        <taxon>Pseudomonadati</taxon>
        <taxon>Pseudomonadota</taxon>
        <taxon>Gammaproteobacteria</taxon>
        <taxon>Pasteurellales</taxon>
        <taxon>Pasteurellaceae</taxon>
        <taxon>Aggregatibacter</taxon>
    </lineage>
</organism>
<dbReference type="InterPro" id="IPR006141">
    <property type="entry name" value="Intein_N"/>
</dbReference>
<dbReference type="NCBIfam" id="TIGR01641">
    <property type="entry name" value="phageSPP1_gp7"/>
    <property type="match status" value="1"/>
</dbReference>
<dbReference type="SUPFAM" id="SSF51294">
    <property type="entry name" value="Hedgehog/intein (Hint) domain"/>
    <property type="match status" value="1"/>
</dbReference>
<dbReference type="Pfam" id="PF04233">
    <property type="entry name" value="Phage_Mu_F"/>
    <property type="match status" value="1"/>
</dbReference>
<dbReference type="RefSeq" id="WP_099308936.1">
    <property type="nucleotide sequence ID" value="NZ_PCGV01000007.1"/>
</dbReference>
<evidence type="ECO:0000259" key="1">
    <source>
        <dbReference type="Pfam" id="PF04233"/>
    </source>
</evidence>
<comment type="caution">
    <text evidence="2">The sequence shown here is derived from an EMBL/GenBank/DDBJ whole genome shotgun (WGS) entry which is preliminary data.</text>
</comment>
<dbReference type="InterPro" id="IPR006528">
    <property type="entry name" value="Phage_head_morphogenesis_dom"/>
</dbReference>
<dbReference type="EMBL" id="PCGW01000007">
    <property type="protein sequence ID" value="PHO20809.1"/>
    <property type="molecule type" value="Genomic_DNA"/>
</dbReference>
<proteinExistence type="predicted"/>
<keyword evidence="3" id="KW-1185">Reference proteome</keyword>
<reference evidence="2 3" key="1">
    <citation type="submission" date="2017-10" db="EMBL/GenBank/DDBJ databases">
        <title>Draft genome sequences of Aggregatibacter actinomycetemcomitans strains 310a and 310b.</title>
        <authorList>
            <person name="May A.C."/>
            <person name="Ohta H."/>
            <person name="Maeda H."/>
            <person name="Kokeguchi S."/>
            <person name="Cugini C."/>
        </authorList>
    </citation>
    <scope>NUCLEOTIDE SEQUENCE [LARGE SCALE GENOMIC DNA]</scope>
    <source>
        <strain evidence="2 3">310b</strain>
    </source>
</reference>
<gene>
    <name evidence="2" type="ORF">CQR80_04770</name>
</gene>
<dbReference type="InterPro" id="IPR036844">
    <property type="entry name" value="Hint_dom_sf"/>
</dbReference>
<dbReference type="CDD" id="cd00081">
    <property type="entry name" value="Hint"/>
    <property type="match status" value="1"/>
</dbReference>
<sequence>MLMNLPEILKSQKTWKARKFRPVKTSKRTELWYRQQLKQFVKTMTSDIERALQQPQRPFFMDDADGFKAISAKALLAYLEKYEKTDRTSQIENIAQGFVSRGDVQNQAEVSTNLKNQTGVDLAGYLRNSPNIAEKVNAMTAANVQLIKSIRSQYLDKVQNAVTQALVSGSLNKDLAVQIKAIGQMTEKRAAFIARDQSSKLNATFTRARHEDLGVTKYMWSTSGDERVRDSHAELDGQVFSYDKPPAVGNPGHDFNCFPGQSELKGLPRPEKLYRRWYSGKLTELVTDNGTVLLATPNHPILTSNGIKSIDSVNVGDYLACEIKQTFDTVKLNGKNLIPTIEQVFNSLLLNGVRTSISSSKSGKFHGDFSDSEIEIISIDSFLIDVLNALFIKKLPELGFTNADMVICKALFSTDSHFDLLKCASGSTGSSFMSRFNLLCSLLVAHLTPLELFCLGLGANIGIIGKQIPANNISRDVEMFSNHIFACAALIHGKDFINWQRDRIMSLVAPNFGHRYTDSFETLSKRLLVTTNNSANFGNAQSLGIEFRRVVNKVVTQASCHIYNLQTVSGYYNINSVFVSNCRCVAIPVFDEAQSKAKAQETLSEPVKENLTLSIDKLVEKSKKIEQTITADINNITIKAGGKLVGLENRLKTAPSIKRKIEAEVADGFSKSLSLNKIGDAIRYTTVFKEGDFVTRYKAMQYLLAIKGYKTIIVKNTWKNDSAYTGVNTFIQNEDGDVFEMQYHTQQSFDLKNGLLHKIYKQFRNPKTPFHEKEKLLLEMRKLSSKIKVPKGIELIEDKK</sequence>
<accession>A0A2G1DQN5</accession>